<comment type="similarity">
    <text evidence="1">Belongs to the bacterial solute-binding protein 5 family.</text>
</comment>
<evidence type="ECO:0000256" key="1">
    <source>
        <dbReference type="ARBA" id="ARBA00005695"/>
    </source>
</evidence>
<keyword evidence="2" id="KW-0813">Transport</keyword>
<evidence type="ECO:0000256" key="3">
    <source>
        <dbReference type="ARBA" id="ARBA00022729"/>
    </source>
</evidence>
<dbReference type="InterPro" id="IPR039424">
    <property type="entry name" value="SBP_5"/>
</dbReference>
<accession>A0A916YHT1</accession>
<dbReference type="InterPro" id="IPR000914">
    <property type="entry name" value="SBP_5_dom"/>
</dbReference>
<dbReference type="Gene3D" id="3.40.190.10">
    <property type="entry name" value="Periplasmic binding protein-like II"/>
    <property type="match status" value="1"/>
</dbReference>
<evidence type="ECO:0000313" key="6">
    <source>
        <dbReference type="EMBL" id="GGD46270.1"/>
    </source>
</evidence>
<organism evidence="6 7">
    <name type="scientific">Microbacterium faecale</name>
    <dbReference type="NCBI Taxonomy" id="1804630"/>
    <lineage>
        <taxon>Bacteria</taxon>
        <taxon>Bacillati</taxon>
        <taxon>Actinomycetota</taxon>
        <taxon>Actinomycetes</taxon>
        <taxon>Micrococcales</taxon>
        <taxon>Microbacteriaceae</taxon>
        <taxon>Microbacterium</taxon>
    </lineage>
</organism>
<proteinExistence type="inferred from homology"/>
<dbReference type="RefSeq" id="WP_188713169.1">
    <property type="nucleotide sequence ID" value="NZ_BMHO01000003.1"/>
</dbReference>
<dbReference type="GO" id="GO:0042597">
    <property type="term" value="C:periplasmic space"/>
    <property type="evidence" value="ECO:0007669"/>
    <property type="project" value="UniProtKB-ARBA"/>
</dbReference>
<dbReference type="GO" id="GO:1904680">
    <property type="term" value="F:peptide transmembrane transporter activity"/>
    <property type="evidence" value="ECO:0007669"/>
    <property type="project" value="TreeGrafter"/>
</dbReference>
<dbReference type="Gene3D" id="3.10.105.10">
    <property type="entry name" value="Dipeptide-binding Protein, Domain 3"/>
    <property type="match status" value="1"/>
</dbReference>
<evidence type="ECO:0000256" key="4">
    <source>
        <dbReference type="SAM" id="SignalP"/>
    </source>
</evidence>
<dbReference type="AlphaFoldDB" id="A0A916YHT1"/>
<feature type="signal peptide" evidence="4">
    <location>
        <begin position="1"/>
        <end position="28"/>
    </location>
</feature>
<dbReference type="PANTHER" id="PTHR30290:SF9">
    <property type="entry name" value="OLIGOPEPTIDE-BINDING PROTEIN APPA"/>
    <property type="match status" value="1"/>
</dbReference>
<dbReference type="SUPFAM" id="SSF53850">
    <property type="entry name" value="Periplasmic binding protein-like II"/>
    <property type="match status" value="1"/>
</dbReference>
<gene>
    <name evidence="6" type="ORF">GCM10010915_29410</name>
</gene>
<reference evidence="6" key="1">
    <citation type="journal article" date="2014" name="Int. J. Syst. Evol. Microbiol.">
        <title>Complete genome sequence of Corynebacterium casei LMG S-19264T (=DSM 44701T), isolated from a smear-ripened cheese.</title>
        <authorList>
            <consortium name="US DOE Joint Genome Institute (JGI-PGF)"/>
            <person name="Walter F."/>
            <person name="Albersmeier A."/>
            <person name="Kalinowski J."/>
            <person name="Ruckert C."/>
        </authorList>
    </citation>
    <scope>NUCLEOTIDE SEQUENCE</scope>
    <source>
        <strain evidence="6">CGMCC 1.15152</strain>
    </source>
</reference>
<dbReference type="InterPro" id="IPR030678">
    <property type="entry name" value="Peptide/Ni-bd"/>
</dbReference>
<dbReference type="EMBL" id="BMHO01000003">
    <property type="protein sequence ID" value="GGD46270.1"/>
    <property type="molecule type" value="Genomic_DNA"/>
</dbReference>
<sequence>MTKRNNLYRRIGVLFVGGIAFSVASGCANNPDAGNADGEQIDGPSLAIAVEQPVTGGWDPTQWTFLQYSQVSQAAYESLLHATVEGDFSPGLATDWGFESALEFRMSLREGVTFSDGEAFDAAAVKANLEYGKASDGRGAALVQAVDSVDVVDEYEVVIHLSTPVPDLELILSQNMGMMVSPAALGKPADLVNAPVGAGPYVFDAAESIEDYSYVFTKNPDYWDADNVEFSELTFRVMSDAQAAFSALQAGEVNLSWATQLDADAAESAGINVYESAGPTVAGQFVDLNGELNPGLADERVRQAINYAINREAIAENVIMGSPTSQMFSPESDSFVDALDDAYPYDPERAKQLLVEAGYADGFTFAVGSVAAHQVPLQAVAEDLAAVGVTLEMELPQLAEFVPAAISGKFPAVFAPVSFASPSLDFQNFISTEGSKNTRKYEDADLIAALDDSAFLELEERTVEYQKINTVLTEEAWFFPVVRMNAYYFYDETVDGLERPVGHPLPTIRTLHPSSE</sequence>
<dbReference type="PANTHER" id="PTHR30290">
    <property type="entry name" value="PERIPLASMIC BINDING COMPONENT OF ABC TRANSPORTER"/>
    <property type="match status" value="1"/>
</dbReference>
<dbReference type="PIRSF" id="PIRSF002741">
    <property type="entry name" value="MppA"/>
    <property type="match status" value="1"/>
</dbReference>
<feature type="chain" id="PRO_5039488820" evidence="4">
    <location>
        <begin position="29"/>
        <end position="516"/>
    </location>
</feature>
<name>A0A916YHT1_9MICO</name>
<dbReference type="PROSITE" id="PS51257">
    <property type="entry name" value="PROKAR_LIPOPROTEIN"/>
    <property type="match status" value="1"/>
</dbReference>
<evidence type="ECO:0000256" key="2">
    <source>
        <dbReference type="ARBA" id="ARBA00022448"/>
    </source>
</evidence>
<dbReference type="Proteomes" id="UP000633205">
    <property type="component" value="Unassembled WGS sequence"/>
</dbReference>
<protein>
    <submittedName>
        <fullName evidence="6">Peptide ABC transporter substrate-binding protein</fullName>
    </submittedName>
</protein>
<comment type="caution">
    <text evidence="6">The sequence shown here is derived from an EMBL/GenBank/DDBJ whole genome shotgun (WGS) entry which is preliminary data.</text>
</comment>
<dbReference type="GO" id="GO:0015833">
    <property type="term" value="P:peptide transport"/>
    <property type="evidence" value="ECO:0007669"/>
    <property type="project" value="TreeGrafter"/>
</dbReference>
<keyword evidence="3 4" id="KW-0732">Signal</keyword>
<dbReference type="GO" id="GO:0043190">
    <property type="term" value="C:ATP-binding cassette (ABC) transporter complex"/>
    <property type="evidence" value="ECO:0007669"/>
    <property type="project" value="InterPro"/>
</dbReference>
<keyword evidence="7" id="KW-1185">Reference proteome</keyword>
<evidence type="ECO:0000259" key="5">
    <source>
        <dbReference type="Pfam" id="PF00496"/>
    </source>
</evidence>
<reference evidence="6" key="2">
    <citation type="submission" date="2020-09" db="EMBL/GenBank/DDBJ databases">
        <authorList>
            <person name="Sun Q."/>
            <person name="Zhou Y."/>
        </authorList>
    </citation>
    <scope>NUCLEOTIDE SEQUENCE</scope>
    <source>
        <strain evidence="6">CGMCC 1.15152</strain>
    </source>
</reference>
<dbReference type="Pfam" id="PF00496">
    <property type="entry name" value="SBP_bac_5"/>
    <property type="match status" value="1"/>
</dbReference>
<evidence type="ECO:0000313" key="7">
    <source>
        <dbReference type="Proteomes" id="UP000633205"/>
    </source>
</evidence>
<feature type="domain" description="Solute-binding protein family 5" evidence="5">
    <location>
        <begin position="88"/>
        <end position="423"/>
    </location>
</feature>